<name>A0A1C4G0Q3_9ENTR</name>
<dbReference type="Pfam" id="PF09684">
    <property type="entry name" value="Tail_P2_I"/>
    <property type="match status" value="1"/>
</dbReference>
<sequence>MSNSLLPPTASQFLRRTETATARINTIPVELHKLWDPDECPVIFLPYLAWALSVDRWDKNWSEQTKRAVIRAAFMVHRQKGTIHALRRVVEPFGFLIRVSEWWQTGEEPGTFRLDIGVQEQGITEETYQELERLIQDAKPLSRHLIGLSIQLQSAGELYVGAATFDGAAVTVYPYLPEEIAVGGDYYPASAIHLIENTRVNA</sequence>
<dbReference type="NCBIfam" id="TIGR01634">
    <property type="entry name" value="tail_P2_I"/>
    <property type="match status" value="1"/>
</dbReference>
<proteinExistence type="predicted"/>
<organism evidence="1 2">
    <name type="scientific">Kosakonia oryziphila</name>
    <dbReference type="NCBI Taxonomy" id="1005667"/>
    <lineage>
        <taxon>Bacteria</taxon>
        <taxon>Pseudomonadati</taxon>
        <taxon>Pseudomonadota</taxon>
        <taxon>Gammaproteobacteria</taxon>
        <taxon>Enterobacterales</taxon>
        <taxon>Enterobacteriaceae</taxon>
        <taxon>Kosakonia</taxon>
    </lineage>
</organism>
<gene>
    <name evidence="1" type="ORF">GA0061070_104834</name>
</gene>
<evidence type="ECO:0000313" key="2">
    <source>
        <dbReference type="Proteomes" id="UP000198515"/>
    </source>
</evidence>
<dbReference type="Proteomes" id="UP000198515">
    <property type="component" value="Unassembled WGS sequence"/>
</dbReference>
<dbReference type="EMBL" id="FMBC01000048">
    <property type="protein sequence ID" value="SCC61819.1"/>
    <property type="molecule type" value="Genomic_DNA"/>
</dbReference>
<dbReference type="OrthoDB" id="90759at2"/>
<evidence type="ECO:0000313" key="1">
    <source>
        <dbReference type="EMBL" id="SCC61819.1"/>
    </source>
</evidence>
<protein>
    <submittedName>
        <fullName evidence="1">Phage tail protein, P2 protein I family</fullName>
    </submittedName>
</protein>
<accession>A0A1C4G0Q3</accession>
<keyword evidence="2" id="KW-1185">Reference proteome</keyword>
<dbReference type="RefSeq" id="WP_090137610.1">
    <property type="nucleotide sequence ID" value="NZ_FMBC01000048.1"/>
</dbReference>
<dbReference type="InterPro" id="IPR006521">
    <property type="entry name" value="Tail_protein_I"/>
</dbReference>
<dbReference type="AlphaFoldDB" id="A0A1C4G0Q3"/>
<reference evidence="2" key="1">
    <citation type="submission" date="2016-08" db="EMBL/GenBank/DDBJ databases">
        <authorList>
            <person name="Varghese N."/>
            <person name="Submissions Spin"/>
        </authorList>
    </citation>
    <scope>NUCLEOTIDE SEQUENCE [LARGE SCALE GENOMIC DNA]</scope>
    <source>
        <strain evidence="2">REICA_142</strain>
    </source>
</reference>